<organism evidence="1 2">
    <name type="scientific">Zalaria obscura</name>
    <dbReference type="NCBI Taxonomy" id="2024903"/>
    <lineage>
        <taxon>Eukaryota</taxon>
        <taxon>Fungi</taxon>
        <taxon>Dikarya</taxon>
        <taxon>Ascomycota</taxon>
        <taxon>Pezizomycotina</taxon>
        <taxon>Dothideomycetes</taxon>
        <taxon>Dothideomycetidae</taxon>
        <taxon>Dothideales</taxon>
        <taxon>Zalariaceae</taxon>
        <taxon>Zalaria</taxon>
    </lineage>
</organism>
<dbReference type="EMBL" id="JAMKPW020000016">
    <property type="protein sequence ID" value="KAK8210157.1"/>
    <property type="molecule type" value="Genomic_DNA"/>
</dbReference>
<evidence type="ECO:0000313" key="2">
    <source>
        <dbReference type="Proteomes" id="UP001320706"/>
    </source>
</evidence>
<proteinExistence type="predicted"/>
<comment type="caution">
    <text evidence="1">The sequence shown here is derived from an EMBL/GenBank/DDBJ whole genome shotgun (WGS) entry which is preliminary data.</text>
</comment>
<protein>
    <submittedName>
        <fullName evidence="1">Uncharacterized protein</fullName>
    </submittedName>
</protein>
<dbReference type="Proteomes" id="UP001320706">
    <property type="component" value="Unassembled WGS sequence"/>
</dbReference>
<keyword evidence="2" id="KW-1185">Reference proteome</keyword>
<accession>A0ACC3SGY2</accession>
<gene>
    <name evidence="1" type="ORF">M8818_003645</name>
</gene>
<evidence type="ECO:0000313" key="1">
    <source>
        <dbReference type="EMBL" id="KAK8210157.1"/>
    </source>
</evidence>
<reference evidence="1" key="1">
    <citation type="submission" date="2024-02" db="EMBL/GenBank/DDBJ databases">
        <title>Metagenome Assembled Genome of Zalaria obscura JY119.</title>
        <authorList>
            <person name="Vighnesh L."/>
            <person name="Jagadeeshwari U."/>
            <person name="Venkata Ramana C."/>
            <person name="Sasikala C."/>
        </authorList>
    </citation>
    <scope>NUCLEOTIDE SEQUENCE</scope>
    <source>
        <strain evidence="1">JY119</strain>
    </source>
</reference>
<sequence>MNPREDEDSDFDSLYEESPTDGYFSPRDIPTERYAQDRSSSTPHVKAREAEEERQTSSRPRTESAQYRRVSEPSAWPDERTPLLDEGPPPPAYSDVTAGRPYTGSEASSQHSGVQDGYGATTQSREQNTWGPSTSSVAPTLFGRLNGPEDMGGASGAEGNESEQAPQSRGKRRRSRIRRCFTVKRIIHVVLVIWGIVALTTLLIRVSKGKASSGKDTDHDHGDHEDHKIPAAPIHTSVPKIPDVPEVSGCPFSEYSETYGYDFDSPDSFSFIELIEESNHISGGINGSVKVARAPAEQKASIRAEIMFATTAPWAVSGLEAVKDSNSLYLKNPYFVKRPRRFSGKPCMEIHVQILVKDHVTLDNFELATENLEVRVESGLFMTREGDPLDGALHISNKTEITVIHGSVSMAYWNSRETRIDVVSGSVSGRYALRDLLSIRTRSGSVTIDVDPKPADPTSPAPADFTALSTSGSVRIRFPTSGTAQEIPEREYRTRVETESGSVSGEYILGLMATFRTNAGSITSTILPYAADMFSASLRTETRNGATDIRLLAPFKDRGSVMGRLHSLHTSVSSSLKIAYPQEWEGLIDGETTSGSINLRGKDVERLKHYEGPMSQHVLAKKGRGGSRLDFSTASGSVDCVVGDLY</sequence>
<name>A0ACC3SGY2_9PEZI</name>